<evidence type="ECO:0000313" key="4">
    <source>
        <dbReference type="EMBL" id="BDD48810.1"/>
    </source>
</evidence>
<accession>A0ABM7VP74</accession>
<proteinExistence type="predicted"/>
<evidence type="ECO:0000259" key="3">
    <source>
        <dbReference type="PROSITE" id="PS50977"/>
    </source>
</evidence>
<name>A0ABM7VP74_9ENTR</name>
<dbReference type="InterPro" id="IPR039536">
    <property type="entry name" value="TetR_C_Proteobacteria"/>
</dbReference>
<keyword evidence="5" id="KW-1185">Reference proteome</keyword>
<dbReference type="EMBL" id="AP025334">
    <property type="protein sequence ID" value="BDD48810.1"/>
    <property type="molecule type" value="Genomic_DNA"/>
</dbReference>
<dbReference type="SUPFAM" id="SSF46689">
    <property type="entry name" value="Homeodomain-like"/>
    <property type="match status" value="1"/>
</dbReference>
<dbReference type="Gene3D" id="1.10.10.60">
    <property type="entry name" value="Homeodomain-like"/>
    <property type="match status" value="1"/>
</dbReference>
<gene>
    <name evidence="4" type="ORF">PDTA9734_02970</name>
</gene>
<feature type="DNA-binding region" description="H-T-H motif" evidence="2">
    <location>
        <begin position="29"/>
        <end position="48"/>
    </location>
</feature>
<evidence type="ECO:0000313" key="5">
    <source>
        <dbReference type="Proteomes" id="UP001320460"/>
    </source>
</evidence>
<dbReference type="InterPro" id="IPR009057">
    <property type="entry name" value="Homeodomain-like_sf"/>
</dbReference>
<dbReference type="InterPro" id="IPR001647">
    <property type="entry name" value="HTH_TetR"/>
</dbReference>
<dbReference type="PRINTS" id="PR00455">
    <property type="entry name" value="HTHTETR"/>
</dbReference>
<dbReference type="InterPro" id="IPR050109">
    <property type="entry name" value="HTH-type_TetR-like_transc_reg"/>
</dbReference>
<protein>
    <submittedName>
        <fullName evidence="4">TetR family transcriptional regulator</fullName>
    </submittedName>
</protein>
<dbReference type="Gene3D" id="1.10.357.10">
    <property type="entry name" value="Tetracycline Repressor, domain 2"/>
    <property type="match status" value="1"/>
</dbReference>
<dbReference type="Pfam" id="PF14246">
    <property type="entry name" value="TetR_C_7"/>
    <property type="match status" value="1"/>
</dbReference>
<dbReference type="PANTHER" id="PTHR30055:SF119">
    <property type="entry name" value="NALC"/>
    <property type="match status" value="1"/>
</dbReference>
<evidence type="ECO:0000256" key="1">
    <source>
        <dbReference type="ARBA" id="ARBA00023125"/>
    </source>
</evidence>
<sequence length="199" mass="22300">MRVKSETKRQTILDVATKAFIELGFNNTSMSEIASRVGGSKSTLYNYFSSKEEIFSAVMETSAKREIADAFESLDFKQDIEITLNKFGRQYLASIMRGNILAIWRMAVSESERSDIGQRFYTQGPQRGWKLLSDYLGKKIEEGVLRKSDSGVCAMHLKGLIEAELYLSVVLGVEAAPDSKKIEEVTARAVTVFLLAYRA</sequence>
<reference evidence="4 5" key="1">
    <citation type="submission" date="2021-12" db="EMBL/GenBank/DDBJ databases">
        <title>Complete genome sequence of Phytobacter diazotrophicus TA9734.</title>
        <authorList>
            <person name="Kubota H."/>
            <person name="Nakayama Y."/>
            <person name="Ariyoshi T."/>
        </authorList>
    </citation>
    <scope>NUCLEOTIDE SEQUENCE [LARGE SCALE GENOMIC DNA]</scope>
    <source>
        <strain evidence="4 5">TA9734</strain>
    </source>
</reference>
<organism evidence="4 5">
    <name type="scientific">Phytobacter diazotrophicus</name>
    <dbReference type="NCBI Taxonomy" id="395631"/>
    <lineage>
        <taxon>Bacteria</taxon>
        <taxon>Pseudomonadati</taxon>
        <taxon>Pseudomonadota</taxon>
        <taxon>Gammaproteobacteria</taxon>
        <taxon>Enterobacterales</taxon>
        <taxon>Enterobacteriaceae</taxon>
        <taxon>Phytobacter</taxon>
    </lineage>
</organism>
<dbReference type="PROSITE" id="PS50977">
    <property type="entry name" value="HTH_TETR_2"/>
    <property type="match status" value="1"/>
</dbReference>
<feature type="domain" description="HTH tetR-type" evidence="3">
    <location>
        <begin position="6"/>
        <end position="66"/>
    </location>
</feature>
<dbReference type="Proteomes" id="UP001320460">
    <property type="component" value="Chromosome"/>
</dbReference>
<dbReference type="RefSeq" id="WP_041851300.1">
    <property type="nucleotide sequence ID" value="NZ_AP025334.1"/>
</dbReference>
<keyword evidence="1 2" id="KW-0238">DNA-binding</keyword>
<evidence type="ECO:0000256" key="2">
    <source>
        <dbReference type="PROSITE-ProRule" id="PRU00335"/>
    </source>
</evidence>
<dbReference type="Pfam" id="PF00440">
    <property type="entry name" value="TetR_N"/>
    <property type="match status" value="1"/>
</dbReference>
<dbReference type="PANTHER" id="PTHR30055">
    <property type="entry name" value="HTH-TYPE TRANSCRIPTIONAL REGULATOR RUTR"/>
    <property type="match status" value="1"/>
</dbReference>